<name>A0A8C6X7E7_NAJNA</name>
<reference evidence="1" key="1">
    <citation type="submission" date="2025-08" db="UniProtKB">
        <authorList>
            <consortium name="Ensembl"/>
        </authorList>
    </citation>
    <scope>IDENTIFICATION</scope>
</reference>
<sequence>MYCFIGSYEIQTFGNVGSYLRPCLLGHSFCDLLTSQWGNRIHLTTGNAYPKPDQATSCWSFLLLLLLKTPAWGNCGS</sequence>
<evidence type="ECO:0000313" key="1">
    <source>
        <dbReference type="Ensembl" id="ENSNNAP00000009990.1"/>
    </source>
</evidence>
<accession>A0A8C6X7E7</accession>
<reference evidence="1" key="2">
    <citation type="submission" date="2025-09" db="UniProtKB">
        <authorList>
            <consortium name="Ensembl"/>
        </authorList>
    </citation>
    <scope>IDENTIFICATION</scope>
</reference>
<protein>
    <submittedName>
        <fullName evidence="1">Uncharacterized protein</fullName>
    </submittedName>
</protein>
<keyword evidence="2" id="KW-1185">Reference proteome</keyword>
<evidence type="ECO:0000313" key="2">
    <source>
        <dbReference type="Proteomes" id="UP000694559"/>
    </source>
</evidence>
<organism evidence="1 2">
    <name type="scientific">Naja naja</name>
    <name type="common">Indian cobra</name>
    <dbReference type="NCBI Taxonomy" id="35670"/>
    <lineage>
        <taxon>Eukaryota</taxon>
        <taxon>Metazoa</taxon>
        <taxon>Chordata</taxon>
        <taxon>Craniata</taxon>
        <taxon>Vertebrata</taxon>
        <taxon>Euteleostomi</taxon>
        <taxon>Lepidosauria</taxon>
        <taxon>Squamata</taxon>
        <taxon>Bifurcata</taxon>
        <taxon>Unidentata</taxon>
        <taxon>Episquamata</taxon>
        <taxon>Toxicofera</taxon>
        <taxon>Serpentes</taxon>
        <taxon>Colubroidea</taxon>
        <taxon>Elapidae</taxon>
        <taxon>Elapinae</taxon>
        <taxon>Naja</taxon>
    </lineage>
</organism>
<proteinExistence type="predicted"/>
<dbReference type="Ensembl" id="ENSNNAT00000010464.1">
    <property type="protein sequence ID" value="ENSNNAP00000009990.1"/>
    <property type="gene ID" value="ENSNNAG00000006665.1"/>
</dbReference>
<dbReference type="AlphaFoldDB" id="A0A8C6X7E7"/>
<dbReference type="Proteomes" id="UP000694559">
    <property type="component" value="Unplaced"/>
</dbReference>